<name>A0A5B9Q6N2_9BACT</name>
<organism evidence="1 2">
    <name type="scientific">Bythopirellula goksoeyrii</name>
    <dbReference type="NCBI Taxonomy" id="1400387"/>
    <lineage>
        <taxon>Bacteria</taxon>
        <taxon>Pseudomonadati</taxon>
        <taxon>Planctomycetota</taxon>
        <taxon>Planctomycetia</taxon>
        <taxon>Pirellulales</taxon>
        <taxon>Lacipirellulaceae</taxon>
        <taxon>Bythopirellula</taxon>
    </lineage>
</organism>
<accession>A0A5B9Q6N2</accession>
<reference evidence="1 2" key="1">
    <citation type="submission" date="2019-08" db="EMBL/GenBank/DDBJ databases">
        <title>Deep-cultivation of Planctomycetes and their phenomic and genomic characterization uncovers novel biology.</title>
        <authorList>
            <person name="Wiegand S."/>
            <person name="Jogler M."/>
            <person name="Boedeker C."/>
            <person name="Pinto D."/>
            <person name="Vollmers J."/>
            <person name="Rivas-Marin E."/>
            <person name="Kohn T."/>
            <person name="Peeters S.H."/>
            <person name="Heuer A."/>
            <person name="Rast P."/>
            <person name="Oberbeckmann S."/>
            <person name="Bunk B."/>
            <person name="Jeske O."/>
            <person name="Meyerdierks A."/>
            <person name="Storesund J.E."/>
            <person name="Kallscheuer N."/>
            <person name="Luecker S."/>
            <person name="Lage O.M."/>
            <person name="Pohl T."/>
            <person name="Merkel B.J."/>
            <person name="Hornburger P."/>
            <person name="Mueller R.-W."/>
            <person name="Bruemmer F."/>
            <person name="Labrenz M."/>
            <person name="Spormann A.M."/>
            <person name="Op den Camp H."/>
            <person name="Overmann J."/>
            <person name="Amann R."/>
            <person name="Jetten M.S.M."/>
            <person name="Mascher T."/>
            <person name="Medema M.H."/>
            <person name="Devos D.P."/>
            <person name="Kaster A.-K."/>
            <person name="Ovreas L."/>
            <person name="Rohde M."/>
            <person name="Galperin M.Y."/>
            <person name="Jogler C."/>
        </authorList>
    </citation>
    <scope>NUCLEOTIDE SEQUENCE [LARGE SCALE GENOMIC DNA]</scope>
    <source>
        <strain evidence="1 2">Pr1d</strain>
    </source>
</reference>
<protein>
    <submittedName>
        <fullName evidence="1">Uncharacterized protein</fullName>
    </submittedName>
</protein>
<dbReference type="Proteomes" id="UP000323917">
    <property type="component" value="Chromosome"/>
</dbReference>
<proteinExistence type="predicted"/>
<evidence type="ECO:0000313" key="2">
    <source>
        <dbReference type="Proteomes" id="UP000323917"/>
    </source>
</evidence>
<evidence type="ECO:0000313" key="1">
    <source>
        <dbReference type="EMBL" id="QEG33360.1"/>
    </source>
</evidence>
<dbReference type="KEGG" id="bgok:Pr1d_06210"/>
<dbReference type="EMBL" id="CP042913">
    <property type="protein sequence ID" value="QEG33360.1"/>
    <property type="molecule type" value="Genomic_DNA"/>
</dbReference>
<sequence length="118" mass="13092">MTELLALQIKRGLHLIEHSNLIEKGDPSVRSQHSKSAVASSASSVFKALTVGYVTIAIALPQGATARYYFQHGASFWDESPKQVITQILANTDKESFQERLKAEIGKKISLNRYSEDE</sequence>
<gene>
    <name evidence="1" type="ORF">Pr1d_06210</name>
</gene>
<dbReference type="AlphaFoldDB" id="A0A5B9Q6N2"/>
<keyword evidence="2" id="KW-1185">Reference proteome</keyword>